<keyword evidence="3" id="KW-1185">Reference proteome</keyword>
<evidence type="ECO:0000259" key="1">
    <source>
        <dbReference type="PROSITE" id="PS51762"/>
    </source>
</evidence>
<dbReference type="EMBL" id="CP011502">
    <property type="protein sequence ID" value="ALX05602.1"/>
    <property type="molecule type" value="Genomic_DNA"/>
</dbReference>
<sequence>MRRRVLLVVVLLALAAGLLVTVRLVGPGGGLSDAPTADAVPCRTGDVDRLDLSDPAQGRLAWHDEFSGTRVDPDRWTVRDDTTLSFDQARIRADAVEVRGGRLRITARSDPAGDTSGERPVSTGYLDTIGHFAQQHGRWEVRARLPVEPGRSRALWPAFWLRASDLPGEIDVVEAWGTPTSRQRSAMSEQYAWTVHEDTTAPPGYRRVGGWGRAAEPLADGFHTYAVDWTPGCLRFSLDGRTTGFVDLDREPRLRRALDGPVDIRLNLQVGSSYWGRLDPERPGTTGLPATFEIDHVRVFRPRPARD</sequence>
<dbReference type="AlphaFoldDB" id="A0A0U4DBU2"/>
<dbReference type="SUPFAM" id="SSF49899">
    <property type="entry name" value="Concanavalin A-like lectins/glucanases"/>
    <property type="match status" value="1"/>
</dbReference>
<protein>
    <recommendedName>
        <fullName evidence="1">GH16 domain-containing protein</fullName>
    </recommendedName>
</protein>
<dbReference type="STRING" id="2041.AERYTH_13300"/>
<dbReference type="InterPro" id="IPR013320">
    <property type="entry name" value="ConA-like_dom_sf"/>
</dbReference>
<dbReference type="InterPro" id="IPR050546">
    <property type="entry name" value="Glycosyl_Hydrlase_16"/>
</dbReference>
<dbReference type="InterPro" id="IPR000757">
    <property type="entry name" value="Beta-glucanase-like"/>
</dbReference>
<dbReference type="OrthoDB" id="9809583at2"/>
<dbReference type="GO" id="GO:0004553">
    <property type="term" value="F:hydrolase activity, hydrolyzing O-glycosyl compounds"/>
    <property type="evidence" value="ECO:0007669"/>
    <property type="project" value="InterPro"/>
</dbReference>
<dbReference type="PROSITE" id="PS51762">
    <property type="entry name" value="GH16_2"/>
    <property type="match status" value="1"/>
</dbReference>
<dbReference type="CDD" id="cd08023">
    <property type="entry name" value="GH16_laminarinase_like"/>
    <property type="match status" value="1"/>
</dbReference>
<dbReference type="GO" id="GO:0005975">
    <property type="term" value="P:carbohydrate metabolic process"/>
    <property type="evidence" value="ECO:0007669"/>
    <property type="project" value="InterPro"/>
</dbReference>
<feature type="domain" description="GH16" evidence="1">
    <location>
        <begin position="47"/>
        <end position="305"/>
    </location>
</feature>
<dbReference type="KEGG" id="aer:AERYTH_13300"/>
<dbReference type="PATRIC" id="fig|2041.4.peg.2776"/>
<dbReference type="RefSeq" id="WP_067859618.1">
    <property type="nucleotide sequence ID" value="NZ_CP011502.1"/>
</dbReference>
<dbReference type="Pfam" id="PF00722">
    <property type="entry name" value="Glyco_hydro_16"/>
    <property type="match status" value="1"/>
</dbReference>
<reference evidence="2 3" key="1">
    <citation type="journal article" date="1991" name="Int. J. Syst. Bacteriol.">
        <title>Description of the erythromycin-producing bacterium Arthrobacter sp. strain NRRL B-3381 as Aeromicrobium erythreum gen. nov., sp. nov.</title>
        <authorList>
            <person name="Miller E.S."/>
            <person name="Woese C.R."/>
            <person name="Brenner S."/>
        </authorList>
    </citation>
    <scope>NUCLEOTIDE SEQUENCE [LARGE SCALE GENOMIC DNA]</scope>
    <source>
        <strain evidence="2 3">AR18</strain>
    </source>
</reference>
<organism evidence="2 3">
    <name type="scientific">Aeromicrobium erythreum</name>
    <dbReference type="NCBI Taxonomy" id="2041"/>
    <lineage>
        <taxon>Bacteria</taxon>
        <taxon>Bacillati</taxon>
        <taxon>Actinomycetota</taxon>
        <taxon>Actinomycetes</taxon>
        <taxon>Propionibacteriales</taxon>
        <taxon>Nocardioidaceae</taxon>
        <taxon>Aeromicrobium</taxon>
    </lineage>
</organism>
<evidence type="ECO:0000313" key="2">
    <source>
        <dbReference type="EMBL" id="ALX05602.1"/>
    </source>
</evidence>
<name>A0A0U4DBU2_9ACTN</name>
<dbReference type="Gene3D" id="2.60.120.200">
    <property type="match status" value="1"/>
</dbReference>
<dbReference type="PANTHER" id="PTHR10963:SF60">
    <property type="entry name" value="GRAM-NEGATIVE BACTERIA-BINDING PROTEIN 1-RELATED"/>
    <property type="match status" value="1"/>
</dbReference>
<evidence type="ECO:0000313" key="3">
    <source>
        <dbReference type="Proteomes" id="UP000067689"/>
    </source>
</evidence>
<dbReference type="PANTHER" id="PTHR10963">
    <property type="entry name" value="GLYCOSYL HYDROLASE-RELATED"/>
    <property type="match status" value="1"/>
</dbReference>
<dbReference type="Proteomes" id="UP000067689">
    <property type="component" value="Chromosome"/>
</dbReference>
<proteinExistence type="predicted"/>
<accession>A0A0U4DBU2</accession>
<gene>
    <name evidence="2" type="ORF">AERYTH_13300</name>
</gene>